<dbReference type="EMBL" id="JACHWS010000004">
    <property type="protein sequence ID" value="MBB3039601.1"/>
    <property type="molecule type" value="Genomic_DNA"/>
</dbReference>
<name>A0A839RUX2_9ACTN</name>
<sequence length="96" mass="10741">MVSEIRIKFSGWIKFGVTDQQALRDSHLVKLHEIDDPEGKLGEPSIEQLSDLRVAAMHVVATEVNRRTQSLPGLEQGYTNLKVQAEFVPDGTLPEE</sequence>
<evidence type="ECO:0000313" key="1">
    <source>
        <dbReference type="EMBL" id="MBB3039601.1"/>
    </source>
</evidence>
<protein>
    <submittedName>
        <fullName evidence="1">Uncharacterized protein</fullName>
    </submittedName>
</protein>
<dbReference type="RefSeq" id="WP_064438383.1">
    <property type="nucleotide sequence ID" value="NZ_BDDI01000001.1"/>
</dbReference>
<organism evidence="1 2">
    <name type="scientific">Hoyosella altamirensis</name>
    <dbReference type="NCBI Taxonomy" id="616997"/>
    <lineage>
        <taxon>Bacteria</taxon>
        <taxon>Bacillati</taxon>
        <taxon>Actinomycetota</taxon>
        <taxon>Actinomycetes</taxon>
        <taxon>Mycobacteriales</taxon>
        <taxon>Hoyosellaceae</taxon>
        <taxon>Hoyosella</taxon>
    </lineage>
</organism>
<proteinExistence type="predicted"/>
<comment type="caution">
    <text evidence="1">The sequence shown here is derived from an EMBL/GenBank/DDBJ whole genome shotgun (WGS) entry which is preliminary data.</text>
</comment>
<accession>A0A839RUX2</accession>
<dbReference type="Proteomes" id="UP000567922">
    <property type="component" value="Unassembled WGS sequence"/>
</dbReference>
<keyword evidence="2" id="KW-1185">Reference proteome</keyword>
<gene>
    <name evidence="1" type="ORF">FHU29_004089</name>
</gene>
<evidence type="ECO:0000313" key="2">
    <source>
        <dbReference type="Proteomes" id="UP000567922"/>
    </source>
</evidence>
<reference evidence="1 2" key="1">
    <citation type="submission" date="2020-08" db="EMBL/GenBank/DDBJ databases">
        <title>Sequencing the genomes of 1000 actinobacteria strains.</title>
        <authorList>
            <person name="Klenk H.-P."/>
        </authorList>
    </citation>
    <scope>NUCLEOTIDE SEQUENCE [LARGE SCALE GENOMIC DNA]</scope>
    <source>
        <strain evidence="1 2">DSM 45258</strain>
    </source>
</reference>
<dbReference type="AlphaFoldDB" id="A0A839RUX2"/>